<reference evidence="2" key="1">
    <citation type="journal article" date="2023" name="Nat. Plants">
        <title>Single-cell RNA sequencing provides a high-resolution roadmap for understanding the multicellular compartmentation of specialized metabolism.</title>
        <authorList>
            <person name="Sun S."/>
            <person name="Shen X."/>
            <person name="Li Y."/>
            <person name="Li Y."/>
            <person name="Wang S."/>
            <person name="Li R."/>
            <person name="Zhang H."/>
            <person name="Shen G."/>
            <person name="Guo B."/>
            <person name="Wei J."/>
            <person name="Xu J."/>
            <person name="St-Pierre B."/>
            <person name="Chen S."/>
            <person name="Sun C."/>
        </authorList>
    </citation>
    <scope>NUCLEOTIDE SEQUENCE [LARGE SCALE GENOMIC DNA]</scope>
</reference>
<evidence type="ECO:0000313" key="1">
    <source>
        <dbReference type="EMBL" id="KAI5668913.1"/>
    </source>
</evidence>
<proteinExistence type="predicted"/>
<gene>
    <name evidence="1" type="ORF">M9H77_18766</name>
</gene>
<sequence length="328" mass="37658">MAHKTNKVSSNVQEPTREESKDKPRRKRKKRRKHAFNIKIGKMEWRPTVDGRLNLPLGVSQLQQDKDLPCMAACIRFEIRLQVIDHRRIIHGGDFQNLLHRALAYFFGHILFQKAGGLSEVHIVDIYLLDKLYNHLPLSLSSLIIQTTRNTGCDTTKKRVFCYPMILSRIFVGCHVNFAGERIISTGPHFRSIKKTTQTGLGASFSQPAEDDDEADESYNPLDDEEDETGAQNRVLMDAFQTDMRIAFEQLRITQEIHGMQLTEMIESTRCYADELAHQRASIDCQGVMLARLCQRFMPDQGSRHKNETKMTKTEPSAKIQYLPRKVG</sequence>
<accession>A0ACC0B8F4</accession>
<dbReference type="Proteomes" id="UP001060085">
    <property type="component" value="Linkage Group LG04"/>
</dbReference>
<keyword evidence="2" id="KW-1185">Reference proteome</keyword>
<comment type="caution">
    <text evidence="1">The sequence shown here is derived from an EMBL/GenBank/DDBJ whole genome shotgun (WGS) entry which is preliminary data.</text>
</comment>
<protein>
    <submittedName>
        <fullName evidence="1">Uncharacterized protein</fullName>
    </submittedName>
</protein>
<organism evidence="1 2">
    <name type="scientific">Catharanthus roseus</name>
    <name type="common">Madagascar periwinkle</name>
    <name type="synonym">Vinca rosea</name>
    <dbReference type="NCBI Taxonomy" id="4058"/>
    <lineage>
        <taxon>Eukaryota</taxon>
        <taxon>Viridiplantae</taxon>
        <taxon>Streptophyta</taxon>
        <taxon>Embryophyta</taxon>
        <taxon>Tracheophyta</taxon>
        <taxon>Spermatophyta</taxon>
        <taxon>Magnoliopsida</taxon>
        <taxon>eudicotyledons</taxon>
        <taxon>Gunneridae</taxon>
        <taxon>Pentapetalae</taxon>
        <taxon>asterids</taxon>
        <taxon>lamiids</taxon>
        <taxon>Gentianales</taxon>
        <taxon>Apocynaceae</taxon>
        <taxon>Rauvolfioideae</taxon>
        <taxon>Vinceae</taxon>
        <taxon>Catharanthinae</taxon>
        <taxon>Catharanthus</taxon>
    </lineage>
</organism>
<dbReference type="EMBL" id="CM044704">
    <property type="protein sequence ID" value="KAI5668913.1"/>
    <property type="molecule type" value="Genomic_DNA"/>
</dbReference>
<evidence type="ECO:0000313" key="2">
    <source>
        <dbReference type="Proteomes" id="UP001060085"/>
    </source>
</evidence>
<name>A0ACC0B8F4_CATRO</name>